<dbReference type="EMBL" id="CM042046">
    <property type="protein sequence ID" value="KAI3675722.1"/>
    <property type="molecule type" value="Genomic_DNA"/>
</dbReference>
<proteinExistence type="predicted"/>
<comment type="caution">
    <text evidence="1">The sequence shown here is derived from an EMBL/GenBank/DDBJ whole genome shotgun (WGS) entry which is preliminary data.</text>
</comment>
<reference evidence="1 2" key="2">
    <citation type="journal article" date="2022" name="Mol. Ecol. Resour.">
        <title>The genomes of chicory, endive, great burdock and yacon provide insights into Asteraceae paleo-polyploidization history and plant inulin production.</title>
        <authorList>
            <person name="Fan W."/>
            <person name="Wang S."/>
            <person name="Wang H."/>
            <person name="Wang A."/>
            <person name="Jiang F."/>
            <person name="Liu H."/>
            <person name="Zhao H."/>
            <person name="Xu D."/>
            <person name="Zhang Y."/>
        </authorList>
    </citation>
    <scope>NUCLEOTIDE SEQUENCE [LARGE SCALE GENOMIC DNA]</scope>
    <source>
        <strain evidence="2">cv. Yunnan</strain>
        <tissue evidence="1">Leaves</tissue>
    </source>
</reference>
<organism evidence="1 2">
    <name type="scientific">Smallanthus sonchifolius</name>
    <dbReference type="NCBI Taxonomy" id="185202"/>
    <lineage>
        <taxon>Eukaryota</taxon>
        <taxon>Viridiplantae</taxon>
        <taxon>Streptophyta</taxon>
        <taxon>Embryophyta</taxon>
        <taxon>Tracheophyta</taxon>
        <taxon>Spermatophyta</taxon>
        <taxon>Magnoliopsida</taxon>
        <taxon>eudicotyledons</taxon>
        <taxon>Gunneridae</taxon>
        <taxon>Pentapetalae</taxon>
        <taxon>asterids</taxon>
        <taxon>campanulids</taxon>
        <taxon>Asterales</taxon>
        <taxon>Asteraceae</taxon>
        <taxon>Asteroideae</taxon>
        <taxon>Heliantheae alliance</taxon>
        <taxon>Millerieae</taxon>
        <taxon>Smallanthus</taxon>
    </lineage>
</organism>
<evidence type="ECO:0000313" key="1">
    <source>
        <dbReference type="EMBL" id="KAI3675722.1"/>
    </source>
</evidence>
<protein>
    <submittedName>
        <fullName evidence="1">Uncharacterized protein</fullName>
    </submittedName>
</protein>
<gene>
    <name evidence="1" type="ORF">L1987_85314</name>
</gene>
<name>A0ACB8XVN3_9ASTR</name>
<sequence>MSTTPSYMALFMRRSLCLNHRVMFILNSPTMFANSKNLFTALNKLRELDDIVLTGNQPKFLDQTIRSLSNKFSVKDLGMLHHFLGVEVIPAPTGLFLSQHRYIQDILQQFHMDGAKDVTTPLSTSDPLCANDPSPSVDATPYRKLIGSLQYLAFTRPDISFAINKLSQFMHNPRQAHWQALKRVFHEAEYKALANAAAELTWLKHLLKELGITITETPTLFCDNTGATYLCANPVYHSRMKHVALDYHFVREQVTNGLLRVLHINSKDQLADMLTKPLSRSPFLHNRSKIGVSDGSSILRGRIKENAQT</sequence>
<reference evidence="2" key="1">
    <citation type="journal article" date="2022" name="Mol. Ecol. Resour.">
        <title>The genomes of chicory, endive, great burdock and yacon provide insights into Asteraceae palaeo-polyploidization history and plant inulin production.</title>
        <authorList>
            <person name="Fan W."/>
            <person name="Wang S."/>
            <person name="Wang H."/>
            <person name="Wang A."/>
            <person name="Jiang F."/>
            <person name="Liu H."/>
            <person name="Zhao H."/>
            <person name="Xu D."/>
            <person name="Zhang Y."/>
        </authorList>
    </citation>
    <scope>NUCLEOTIDE SEQUENCE [LARGE SCALE GENOMIC DNA]</scope>
    <source>
        <strain evidence="2">cv. Yunnan</strain>
    </source>
</reference>
<dbReference type="Proteomes" id="UP001056120">
    <property type="component" value="Linkage Group LG29"/>
</dbReference>
<keyword evidence="2" id="KW-1185">Reference proteome</keyword>
<evidence type="ECO:0000313" key="2">
    <source>
        <dbReference type="Proteomes" id="UP001056120"/>
    </source>
</evidence>
<accession>A0ACB8XVN3</accession>